<dbReference type="HAMAP" id="MF_00108">
    <property type="entry name" value="IspD"/>
    <property type="match status" value="1"/>
</dbReference>
<feature type="site" description="Transition state stabilizer" evidence="7">
    <location>
        <position position="24"/>
    </location>
</feature>
<keyword evidence="6 7" id="KW-0414">Isoprene biosynthesis</keyword>
<comment type="function">
    <text evidence="7">Catalyzes the formation of 4-diphosphocytidyl-2-C-methyl-D-erythritol from CTP and 2-C-methyl-D-erythritol 4-phosphate (MEP).</text>
</comment>
<comment type="similarity">
    <text evidence="3 7">Belongs to the IspD/TarI cytidylyltransferase family. IspD subfamily.</text>
</comment>
<dbReference type="Gene3D" id="3.90.550.10">
    <property type="entry name" value="Spore Coat Polysaccharide Biosynthesis Protein SpsA, Chain A"/>
    <property type="match status" value="1"/>
</dbReference>
<keyword evidence="9" id="KW-1185">Reference proteome</keyword>
<feature type="site" description="Positions MEP for the nucleophilic attack" evidence="7">
    <location>
        <position position="157"/>
    </location>
</feature>
<dbReference type="PANTHER" id="PTHR32125:SF4">
    <property type="entry name" value="2-C-METHYL-D-ERYTHRITOL 4-PHOSPHATE CYTIDYLYLTRANSFERASE, CHLOROPLASTIC"/>
    <property type="match status" value="1"/>
</dbReference>
<comment type="pathway">
    <text evidence="2 7">Isoprenoid biosynthesis; isopentenyl diphosphate biosynthesis via DXP pathway; isopentenyl diphosphate from 1-deoxy-D-xylulose 5-phosphate: step 2/6.</text>
</comment>
<gene>
    <name evidence="7 8" type="primary">ispD</name>
    <name evidence="8" type="ORF">LKD81_01730</name>
</gene>
<name>A0AAE3E899_9FIRM</name>
<accession>A0AAE3E899</accession>
<dbReference type="FunFam" id="3.90.550.10:FF:000003">
    <property type="entry name" value="2-C-methyl-D-erythritol 4-phosphate cytidylyltransferase"/>
    <property type="match status" value="1"/>
</dbReference>
<dbReference type="InterPro" id="IPR001228">
    <property type="entry name" value="IspD"/>
</dbReference>
<dbReference type="Pfam" id="PF01128">
    <property type="entry name" value="IspD"/>
    <property type="match status" value="1"/>
</dbReference>
<evidence type="ECO:0000256" key="4">
    <source>
        <dbReference type="ARBA" id="ARBA00022679"/>
    </source>
</evidence>
<dbReference type="NCBIfam" id="TIGR00453">
    <property type="entry name" value="ispD"/>
    <property type="match status" value="1"/>
</dbReference>
<feature type="site" description="Positions MEP for the nucleophilic attack" evidence="7">
    <location>
        <position position="212"/>
    </location>
</feature>
<dbReference type="InterPro" id="IPR050088">
    <property type="entry name" value="IspD/TarI_cytidylyltransf_bact"/>
</dbReference>
<reference evidence="8" key="1">
    <citation type="submission" date="2021-10" db="EMBL/GenBank/DDBJ databases">
        <title>Anaerobic single-cell dispensing facilitates the cultivation of human gut bacteria.</title>
        <authorList>
            <person name="Afrizal A."/>
        </authorList>
    </citation>
    <scope>NUCLEOTIDE SEQUENCE</scope>
    <source>
        <strain evidence="8">CLA-AA-H215</strain>
    </source>
</reference>
<keyword evidence="5 7" id="KW-0548">Nucleotidyltransferase</keyword>
<dbReference type="InterPro" id="IPR034683">
    <property type="entry name" value="IspD/TarI"/>
</dbReference>
<dbReference type="AlphaFoldDB" id="A0AAE3E899"/>
<evidence type="ECO:0000256" key="5">
    <source>
        <dbReference type="ARBA" id="ARBA00022695"/>
    </source>
</evidence>
<evidence type="ECO:0000256" key="7">
    <source>
        <dbReference type="HAMAP-Rule" id="MF_00108"/>
    </source>
</evidence>
<evidence type="ECO:0000313" key="8">
    <source>
        <dbReference type="EMBL" id="MCC2229722.1"/>
    </source>
</evidence>
<dbReference type="InterPro" id="IPR029044">
    <property type="entry name" value="Nucleotide-diphossugar_trans"/>
</dbReference>
<dbReference type="InterPro" id="IPR018294">
    <property type="entry name" value="ISPD_synthase_CS"/>
</dbReference>
<dbReference type="GO" id="GO:0019288">
    <property type="term" value="P:isopentenyl diphosphate biosynthetic process, methylerythritol 4-phosphate pathway"/>
    <property type="evidence" value="ECO:0007669"/>
    <property type="project" value="UniProtKB-UniRule"/>
</dbReference>
<dbReference type="EC" id="2.7.7.60" evidence="7"/>
<dbReference type="GO" id="GO:0050518">
    <property type="term" value="F:2-C-methyl-D-erythritol 4-phosphate cytidylyltransferase activity"/>
    <property type="evidence" value="ECO:0007669"/>
    <property type="project" value="UniProtKB-UniRule"/>
</dbReference>
<evidence type="ECO:0000256" key="1">
    <source>
        <dbReference type="ARBA" id="ARBA00001282"/>
    </source>
</evidence>
<protein>
    <recommendedName>
        <fullName evidence="7">2-C-methyl-D-erythritol 4-phosphate cytidylyltransferase</fullName>
        <ecNumber evidence="7">2.7.7.60</ecNumber>
    </recommendedName>
    <alternativeName>
        <fullName evidence="7">4-diphosphocytidyl-2C-methyl-D-erythritol synthase</fullName>
    </alternativeName>
    <alternativeName>
        <fullName evidence="7">MEP cytidylyltransferase</fullName>
        <shortName evidence="7">MCT</shortName>
    </alternativeName>
</protein>
<dbReference type="PANTHER" id="PTHR32125">
    <property type="entry name" value="2-C-METHYL-D-ERYTHRITOL 4-PHOSPHATE CYTIDYLYLTRANSFERASE, CHLOROPLASTIC"/>
    <property type="match status" value="1"/>
</dbReference>
<dbReference type="EMBL" id="JAJEQR010000004">
    <property type="protein sequence ID" value="MCC2229722.1"/>
    <property type="molecule type" value="Genomic_DNA"/>
</dbReference>
<evidence type="ECO:0000313" key="9">
    <source>
        <dbReference type="Proteomes" id="UP001198182"/>
    </source>
</evidence>
<evidence type="ECO:0000256" key="2">
    <source>
        <dbReference type="ARBA" id="ARBA00004787"/>
    </source>
</evidence>
<dbReference type="Proteomes" id="UP001198182">
    <property type="component" value="Unassembled WGS sequence"/>
</dbReference>
<feature type="site" description="Transition state stabilizer" evidence="7">
    <location>
        <position position="31"/>
    </location>
</feature>
<comment type="catalytic activity">
    <reaction evidence="1 7">
        <text>2-C-methyl-D-erythritol 4-phosphate + CTP + H(+) = 4-CDP-2-C-methyl-D-erythritol + diphosphate</text>
        <dbReference type="Rhea" id="RHEA:13429"/>
        <dbReference type="ChEBI" id="CHEBI:15378"/>
        <dbReference type="ChEBI" id="CHEBI:33019"/>
        <dbReference type="ChEBI" id="CHEBI:37563"/>
        <dbReference type="ChEBI" id="CHEBI:57823"/>
        <dbReference type="ChEBI" id="CHEBI:58262"/>
        <dbReference type="EC" id="2.7.7.60"/>
    </reaction>
</comment>
<proteinExistence type="inferred from homology"/>
<sequence>MTAGERNLSRRVAAILLAGGSGTRFGADKNKVYVEALGQPLIRYSLDVFAAHPLVDEVILVAREGEKEILESFPCGKPCRIVTGGATRQASVLHGLQATSADIVLIHDGARPLLQPEMIDHCLEVMGECHGATIAVRSKDTIKLTDDNGFVTMTTKRANTWIIQTPQCFNRSILLDAHQRFGADPDITDDCMLLERAGEPVKLVEGDYTNIKVTTPEDLTLVENFLSERRPQ</sequence>
<organism evidence="8 9">
    <name type="scientific">Hominifimenecus microfluidus</name>
    <dbReference type="NCBI Taxonomy" id="2885348"/>
    <lineage>
        <taxon>Bacteria</taxon>
        <taxon>Bacillati</taxon>
        <taxon>Bacillota</taxon>
        <taxon>Clostridia</taxon>
        <taxon>Lachnospirales</taxon>
        <taxon>Lachnospiraceae</taxon>
        <taxon>Hominifimenecus</taxon>
    </lineage>
</organism>
<dbReference type="PROSITE" id="PS01295">
    <property type="entry name" value="ISPD"/>
    <property type="match status" value="1"/>
</dbReference>
<dbReference type="CDD" id="cd02516">
    <property type="entry name" value="CDP-ME_synthetase"/>
    <property type="match status" value="1"/>
</dbReference>
<dbReference type="SUPFAM" id="SSF53448">
    <property type="entry name" value="Nucleotide-diphospho-sugar transferases"/>
    <property type="match status" value="1"/>
</dbReference>
<comment type="caution">
    <text evidence="8">The sequence shown here is derived from an EMBL/GenBank/DDBJ whole genome shotgun (WGS) entry which is preliminary data.</text>
</comment>
<evidence type="ECO:0000256" key="6">
    <source>
        <dbReference type="ARBA" id="ARBA00023229"/>
    </source>
</evidence>
<keyword evidence="4 7" id="KW-0808">Transferase</keyword>
<evidence type="ECO:0000256" key="3">
    <source>
        <dbReference type="ARBA" id="ARBA00009789"/>
    </source>
</evidence>